<feature type="transmembrane region" description="Helical" evidence="1">
    <location>
        <begin position="93"/>
        <end position="111"/>
    </location>
</feature>
<proteinExistence type="predicted"/>
<sequence length="131" mass="14353">MGSPQLTYRSITSLGMAPNFTSVRSWKSSHLFASISATPEKTSCVRLLKQNRLSVLIASSASTGLPMISPLSAITVSHPKITSYSSSVCRNNFRFLLVPVLFGYLPWSLYVSGTRSIRACNTFITLCFPLI</sequence>
<name>A0A0B2VDM8_TOXCA</name>
<dbReference type="Proteomes" id="UP000031036">
    <property type="component" value="Unassembled WGS sequence"/>
</dbReference>
<feature type="non-terminal residue" evidence="2">
    <location>
        <position position="131"/>
    </location>
</feature>
<dbReference type="EMBL" id="JPKZ01001948">
    <property type="protein sequence ID" value="KHN79095.1"/>
    <property type="molecule type" value="Genomic_DNA"/>
</dbReference>
<feature type="transmembrane region" description="Helical" evidence="1">
    <location>
        <begin position="53"/>
        <end position="73"/>
    </location>
</feature>
<organism evidence="2 3">
    <name type="scientific">Toxocara canis</name>
    <name type="common">Canine roundworm</name>
    <dbReference type="NCBI Taxonomy" id="6265"/>
    <lineage>
        <taxon>Eukaryota</taxon>
        <taxon>Metazoa</taxon>
        <taxon>Ecdysozoa</taxon>
        <taxon>Nematoda</taxon>
        <taxon>Chromadorea</taxon>
        <taxon>Rhabditida</taxon>
        <taxon>Spirurina</taxon>
        <taxon>Ascaridomorpha</taxon>
        <taxon>Ascaridoidea</taxon>
        <taxon>Toxocaridae</taxon>
        <taxon>Toxocara</taxon>
    </lineage>
</organism>
<evidence type="ECO:0000313" key="2">
    <source>
        <dbReference type="EMBL" id="KHN79095.1"/>
    </source>
</evidence>
<keyword evidence="1" id="KW-0472">Membrane</keyword>
<evidence type="ECO:0000313" key="3">
    <source>
        <dbReference type="Proteomes" id="UP000031036"/>
    </source>
</evidence>
<keyword evidence="3" id="KW-1185">Reference proteome</keyword>
<keyword evidence="1" id="KW-0812">Transmembrane</keyword>
<keyword evidence="1" id="KW-1133">Transmembrane helix</keyword>
<accession>A0A0B2VDM8</accession>
<comment type="caution">
    <text evidence="2">The sequence shown here is derived from an EMBL/GenBank/DDBJ whole genome shotgun (WGS) entry which is preliminary data.</text>
</comment>
<protein>
    <submittedName>
        <fullName evidence="2">Uncharacterized protein</fullName>
    </submittedName>
</protein>
<gene>
    <name evidence="2" type="ORF">Tcan_01591</name>
</gene>
<evidence type="ECO:0000256" key="1">
    <source>
        <dbReference type="SAM" id="Phobius"/>
    </source>
</evidence>
<dbReference type="AlphaFoldDB" id="A0A0B2VDM8"/>
<reference evidence="2 3" key="1">
    <citation type="submission" date="2014-11" db="EMBL/GenBank/DDBJ databases">
        <title>Genetic blueprint of the zoonotic pathogen Toxocara canis.</title>
        <authorList>
            <person name="Zhu X.-Q."/>
            <person name="Korhonen P.K."/>
            <person name="Cai H."/>
            <person name="Young N.D."/>
            <person name="Nejsum P."/>
            <person name="von Samson-Himmelstjerna G."/>
            <person name="Boag P.R."/>
            <person name="Tan P."/>
            <person name="Li Q."/>
            <person name="Min J."/>
            <person name="Yang Y."/>
            <person name="Wang X."/>
            <person name="Fang X."/>
            <person name="Hall R.S."/>
            <person name="Hofmann A."/>
            <person name="Sternberg P.W."/>
            <person name="Jex A.R."/>
            <person name="Gasser R.B."/>
        </authorList>
    </citation>
    <scope>NUCLEOTIDE SEQUENCE [LARGE SCALE GENOMIC DNA]</scope>
    <source>
        <strain evidence="2">PN_DK_2014</strain>
    </source>
</reference>